<proteinExistence type="predicted"/>
<dbReference type="EMBL" id="LR796398">
    <property type="protein sequence ID" value="CAB4141852.1"/>
    <property type="molecule type" value="Genomic_DNA"/>
</dbReference>
<protein>
    <submittedName>
        <fullName evidence="1">Uncharacterized protein</fullName>
    </submittedName>
</protein>
<organism evidence="1">
    <name type="scientific">uncultured Caudovirales phage</name>
    <dbReference type="NCBI Taxonomy" id="2100421"/>
    <lineage>
        <taxon>Viruses</taxon>
        <taxon>Duplodnaviria</taxon>
        <taxon>Heunggongvirae</taxon>
        <taxon>Uroviricota</taxon>
        <taxon>Caudoviricetes</taxon>
        <taxon>Peduoviridae</taxon>
        <taxon>Maltschvirus</taxon>
        <taxon>Maltschvirus maltsch</taxon>
    </lineage>
</organism>
<gene>
    <name evidence="1" type="ORF">UFOVP422_26</name>
</gene>
<evidence type="ECO:0000313" key="1">
    <source>
        <dbReference type="EMBL" id="CAB4141852.1"/>
    </source>
</evidence>
<sequence>MSNSITLYFAGEAKSVPTKHVISRAVIKSVEQPIATLRTLGQNAAFMKALQDAPNAASVVTVAGGINSGFAEEQRGIIKAAYPKWNREQIDAEINSRVQAKLLEEFPQIWSALNNPVTSFPLDNEDAVGASIEIVKAIIDDKQLSGAEKEAVASAEFWDNQDLREVARVVAAFRSETQL</sequence>
<name>A0A6J5M6T6_9CAUD</name>
<accession>A0A6J5M6T6</accession>
<reference evidence="1" key="1">
    <citation type="submission" date="2020-04" db="EMBL/GenBank/DDBJ databases">
        <authorList>
            <person name="Chiriac C."/>
            <person name="Salcher M."/>
            <person name="Ghai R."/>
            <person name="Kavagutti S V."/>
        </authorList>
    </citation>
    <scope>NUCLEOTIDE SEQUENCE</scope>
</reference>